<dbReference type="EMBL" id="BTGU01000026">
    <property type="protein sequence ID" value="GMN47736.1"/>
    <property type="molecule type" value="Genomic_DNA"/>
</dbReference>
<dbReference type="AlphaFoldDB" id="A0AA88ATU5"/>
<evidence type="ECO:0000313" key="2">
    <source>
        <dbReference type="Proteomes" id="UP001187192"/>
    </source>
</evidence>
<evidence type="ECO:0000313" key="1">
    <source>
        <dbReference type="EMBL" id="GMN47736.1"/>
    </source>
</evidence>
<protein>
    <submittedName>
        <fullName evidence="1">Uncharacterized protein</fullName>
    </submittedName>
</protein>
<dbReference type="Proteomes" id="UP001187192">
    <property type="component" value="Unassembled WGS sequence"/>
</dbReference>
<name>A0AA88ATU5_FICCA</name>
<keyword evidence="2" id="KW-1185">Reference proteome</keyword>
<sequence>MGGKQRMEIEKKRDPNVVVFSLPSRFRPIPIMLRHRDPAELIAVVTTRSAAKPDRGLRHRRGIVYRQ</sequence>
<reference evidence="1" key="1">
    <citation type="submission" date="2023-07" db="EMBL/GenBank/DDBJ databases">
        <title>draft genome sequence of fig (Ficus carica).</title>
        <authorList>
            <person name="Takahashi T."/>
            <person name="Nishimura K."/>
        </authorList>
    </citation>
    <scope>NUCLEOTIDE SEQUENCE</scope>
</reference>
<organism evidence="1 2">
    <name type="scientific">Ficus carica</name>
    <name type="common">Common fig</name>
    <dbReference type="NCBI Taxonomy" id="3494"/>
    <lineage>
        <taxon>Eukaryota</taxon>
        <taxon>Viridiplantae</taxon>
        <taxon>Streptophyta</taxon>
        <taxon>Embryophyta</taxon>
        <taxon>Tracheophyta</taxon>
        <taxon>Spermatophyta</taxon>
        <taxon>Magnoliopsida</taxon>
        <taxon>eudicotyledons</taxon>
        <taxon>Gunneridae</taxon>
        <taxon>Pentapetalae</taxon>
        <taxon>rosids</taxon>
        <taxon>fabids</taxon>
        <taxon>Rosales</taxon>
        <taxon>Moraceae</taxon>
        <taxon>Ficeae</taxon>
        <taxon>Ficus</taxon>
    </lineage>
</organism>
<accession>A0AA88ATU5</accession>
<comment type="caution">
    <text evidence="1">The sequence shown here is derived from an EMBL/GenBank/DDBJ whole genome shotgun (WGS) entry which is preliminary data.</text>
</comment>
<proteinExistence type="predicted"/>
<gene>
    <name evidence="1" type="ORF">TIFTF001_016907</name>
</gene>